<evidence type="ECO:0000256" key="5">
    <source>
        <dbReference type="ARBA" id="ARBA00023136"/>
    </source>
</evidence>
<feature type="transmembrane region" description="Helical" evidence="6">
    <location>
        <begin position="115"/>
        <end position="133"/>
    </location>
</feature>
<dbReference type="Pfam" id="PF02361">
    <property type="entry name" value="CbiQ"/>
    <property type="match status" value="1"/>
</dbReference>
<keyword evidence="8" id="KW-1185">Reference proteome</keyword>
<protein>
    <submittedName>
        <fullName evidence="7">Cobalt ECF transporter T component CbiQ</fullName>
    </submittedName>
</protein>
<keyword evidence="5 6" id="KW-0472">Membrane</keyword>
<keyword evidence="2" id="KW-1003">Cell membrane</keyword>
<comment type="subcellular location">
    <subcellularLocation>
        <location evidence="1">Cell membrane</location>
        <topology evidence="1">Multi-pass membrane protein</topology>
    </subcellularLocation>
</comment>
<evidence type="ECO:0000256" key="1">
    <source>
        <dbReference type="ARBA" id="ARBA00004651"/>
    </source>
</evidence>
<dbReference type="InterPro" id="IPR012809">
    <property type="entry name" value="ECF_CbiQ"/>
</dbReference>
<reference evidence="7 8" key="1">
    <citation type="submission" date="2024-02" db="EMBL/GenBank/DDBJ databases">
        <title>Seven novel Bacillus-like species.</title>
        <authorList>
            <person name="Liu G."/>
        </authorList>
    </citation>
    <scope>NUCLEOTIDE SEQUENCE [LARGE SCALE GENOMIC DNA]</scope>
    <source>
        <strain evidence="7 8">FJAT-52991</strain>
    </source>
</reference>
<accession>A0ABZ2N1W4</accession>
<gene>
    <name evidence="7" type="primary">cbiQ</name>
    <name evidence="7" type="ORF">WDJ61_09310</name>
</gene>
<evidence type="ECO:0000256" key="6">
    <source>
        <dbReference type="SAM" id="Phobius"/>
    </source>
</evidence>
<proteinExistence type="predicted"/>
<feature type="transmembrane region" description="Helical" evidence="6">
    <location>
        <begin position="239"/>
        <end position="256"/>
    </location>
</feature>
<sequence>MLIDYYANHSRLSHLHPGEKAAFAFSHLLLVLLNKEIALSIYVFILMGTATVYYAKIPFRTYGKLLLLPLLFLLLSLFPLLLSFARDGSEVEAMVQTTSIAGWFMYVSYSSIHQATLLCFSAYAAVSCMYFFILTTPFHGIATLLRLLRLPEVFVELTAVTYRFIFVFIEKVEETYKAQRSRAGYDGLRSTFSSVSMLVANLFVQTMREAKHVQMAIDARGGNEVAAGQMISYPIRRDLWGVTVISFLISCAVMYVF</sequence>
<name>A0ABZ2N1W4_9BACI</name>
<dbReference type="PANTHER" id="PTHR43723:SF1">
    <property type="entry name" value="COBALT TRANSPORT PROTEIN CBIQ"/>
    <property type="match status" value="1"/>
</dbReference>
<dbReference type="InterPro" id="IPR003339">
    <property type="entry name" value="ABC/ECF_trnsptr_transmembrane"/>
</dbReference>
<keyword evidence="4 6" id="KW-1133">Transmembrane helix</keyword>
<dbReference type="RefSeq" id="WP_338749013.1">
    <property type="nucleotide sequence ID" value="NZ_CP147404.1"/>
</dbReference>
<evidence type="ECO:0000313" key="7">
    <source>
        <dbReference type="EMBL" id="WXB91484.1"/>
    </source>
</evidence>
<evidence type="ECO:0000256" key="3">
    <source>
        <dbReference type="ARBA" id="ARBA00022692"/>
    </source>
</evidence>
<keyword evidence="3 6" id="KW-0812">Transmembrane</keyword>
<evidence type="ECO:0000313" key="8">
    <source>
        <dbReference type="Proteomes" id="UP001387364"/>
    </source>
</evidence>
<dbReference type="NCBIfam" id="TIGR02454">
    <property type="entry name" value="ECF_T_CbiQ"/>
    <property type="match status" value="1"/>
</dbReference>
<evidence type="ECO:0000256" key="2">
    <source>
        <dbReference type="ARBA" id="ARBA00022475"/>
    </source>
</evidence>
<feature type="transmembrane region" description="Helical" evidence="6">
    <location>
        <begin position="66"/>
        <end position="85"/>
    </location>
</feature>
<dbReference type="PANTHER" id="PTHR43723">
    <property type="entry name" value="COBALT TRANSPORT PROTEIN CBIQ"/>
    <property type="match status" value="1"/>
</dbReference>
<dbReference type="InterPro" id="IPR052770">
    <property type="entry name" value="Cobalt_transport_CbiQ"/>
</dbReference>
<dbReference type="CDD" id="cd16914">
    <property type="entry name" value="EcfT"/>
    <property type="match status" value="1"/>
</dbReference>
<dbReference type="EMBL" id="CP147404">
    <property type="protein sequence ID" value="WXB91484.1"/>
    <property type="molecule type" value="Genomic_DNA"/>
</dbReference>
<dbReference type="Proteomes" id="UP001387364">
    <property type="component" value="Chromosome"/>
</dbReference>
<feature type="transmembrane region" description="Helical" evidence="6">
    <location>
        <begin position="37"/>
        <end position="54"/>
    </location>
</feature>
<organism evidence="7 8">
    <name type="scientific">Bacillus kandeliae</name>
    <dbReference type="NCBI Taxonomy" id="3129297"/>
    <lineage>
        <taxon>Bacteria</taxon>
        <taxon>Bacillati</taxon>
        <taxon>Bacillota</taxon>
        <taxon>Bacilli</taxon>
        <taxon>Bacillales</taxon>
        <taxon>Bacillaceae</taxon>
        <taxon>Bacillus</taxon>
    </lineage>
</organism>
<evidence type="ECO:0000256" key="4">
    <source>
        <dbReference type="ARBA" id="ARBA00022989"/>
    </source>
</evidence>